<proteinExistence type="inferred from homology"/>
<keyword evidence="3 6" id="KW-0812">Transmembrane</keyword>
<feature type="domain" description="EamA" evidence="7">
    <location>
        <begin position="164"/>
        <end position="292"/>
    </location>
</feature>
<feature type="domain" description="EamA" evidence="7">
    <location>
        <begin position="23"/>
        <end position="153"/>
    </location>
</feature>
<feature type="transmembrane region" description="Helical" evidence="6">
    <location>
        <begin position="275"/>
        <end position="292"/>
    </location>
</feature>
<reference evidence="8" key="1">
    <citation type="submission" date="2021-02" db="EMBL/GenBank/DDBJ databases">
        <title>Thiocyanate and organic carbon inputs drive convergent selection for specific autotrophic Afipia and Thiobacillus strains within complex microbiomes.</title>
        <authorList>
            <person name="Huddy R.J."/>
            <person name="Sachdeva R."/>
            <person name="Kadzinga F."/>
            <person name="Kantor R.S."/>
            <person name="Harrison S.T.L."/>
            <person name="Banfield J.F."/>
        </authorList>
    </citation>
    <scope>NUCLEOTIDE SEQUENCE</scope>
    <source>
        <strain evidence="8">SCN18_10_11_15_R4_P_38_20</strain>
    </source>
</reference>
<keyword evidence="5 6" id="KW-0472">Membrane</keyword>
<dbReference type="AlphaFoldDB" id="A0A8J7TUM1"/>
<dbReference type="InterPro" id="IPR000620">
    <property type="entry name" value="EamA_dom"/>
</dbReference>
<evidence type="ECO:0000256" key="6">
    <source>
        <dbReference type="SAM" id="Phobius"/>
    </source>
</evidence>
<evidence type="ECO:0000256" key="1">
    <source>
        <dbReference type="ARBA" id="ARBA00004141"/>
    </source>
</evidence>
<evidence type="ECO:0000256" key="4">
    <source>
        <dbReference type="ARBA" id="ARBA00022989"/>
    </source>
</evidence>
<feature type="transmembrane region" description="Helical" evidence="6">
    <location>
        <begin position="109"/>
        <end position="130"/>
    </location>
</feature>
<evidence type="ECO:0000259" key="7">
    <source>
        <dbReference type="Pfam" id="PF00892"/>
    </source>
</evidence>
<evidence type="ECO:0000313" key="9">
    <source>
        <dbReference type="Proteomes" id="UP000664414"/>
    </source>
</evidence>
<feature type="transmembrane region" description="Helical" evidence="6">
    <location>
        <begin position="193"/>
        <end position="213"/>
    </location>
</feature>
<dbReference type="PANTHER" id="PTHR22911:SF6">
    <property type="entry name" value="SOLUTE CARRIER FAMILY 35 MEMBER G1"/>
    <property type="match status" value="1"/>
</dbReference>
<feature type="transmembrane region" description="Helical" evidence="6">
    <location>
        <begin position="82"/>
        <end position="103"/>
    </location>
</feature>
<dbReference type="InterPro" id="IPR037185">
    <property type="entry name" value="EmrE-like"/>
</dbReference>
<keyword evidence="4 6" id="KW-1133">Transmembrane helix</keyword>
<feature type="transmembrane region" description="Helical" evidence="6">
    <location>
        <begin position="20"/>
        <end position="44"/>
    </location>
</feature>
<comment type="similarity">
    <text evidence="2">Belongs to the drug/metabolite transporter (DMT) superfamily. 10 TMS drug/metabolite exporter (DME) (TC 2.A.7.3) family.</text>
</comment>
<dbReference type="Proteomes" id="UP000664414">
    <property type="component" value="Unassembled WGS sequence"/>
</dbReference>
<gene>
    <name evidence="8" type="ORF">J0H12_05290</name>
</gene>
<name>A0A8J7TUM1_9PROT</name>
<sequence>MSFFTKFTYLLNPQRDSSKVALSICLMILWALSFTTAMSFVKIVHGEIHSLMILFLRCFFGFLFFSPFVVKGGISNLRTKRPFLHGIRVILTCTGMFCTYYAYRHLPLATASAIGFTSPLFTTIFSFLFFKEHISYKKWMVIFAGYLGVLIILRPFSLHLDNAMYVALLANAVASGAIIVAKRLSSTESTVTILFYTNIATFLLSSFAVLWVWQTPDIREILILACVGLAGILSQFFYIKALQLGKPSFLAPFEYTRLLFAIVVGTLFFQESLDQWSLMGAFVIIFATFFLSRMEMHPEK</sequence>
<accession>A0A8J7TUM1</accession>
<dbReference type="EMBL" id="JAFKGL010000020">
    <property type="protein sequence ID" value="MBN9413317.1"/>
    <property type="molecule type" value="Genomic_DNA"/>
</dbReference>
<comment type="caution">
    <text evidence="8">The sequence shown here is derived from an EMBL/GenBank/DDBJ whole genome shotgun (WGS) entry which is preliminary data.</text>
</comment>
<organism evidence="8 9">
    <name type="scientific">Candidatus Paracaedimonas acanthamoebae</name>
    <dbReference type="NCBI Taxonomy" id="244581"/>
    <lineage>
        <taxon>Bacteria</taxon>
        <taxon>Pseudomonadati</taxon>
        <taxon>Pseudomonadota</taxon>
        <taxon>Alphaproteobacteria</taxon>
        <taxon>Holosporales</taxon>
        <taxon>Caedimonadaceae</taxon>
        <taxon>Candidatus Paracaedimonas</taxon>
    </lineage>
</organism>
<evidence type="ECO:0000313" key="8">
    <source>
        <dbReference type="EMBL" id="MBN9413317.1"/>
    </source>
</evidence>
<feature type="transmembrane region" description="Helical" evidence="6">
    <location>
        <begin position="219"/>
        <end position="238"/>
    </location>
</feature>
<dbReference type="PANTHER" id="PTHR22911">
    <property type="entry name" value="ACYL-MALONYL CONDENSING ENZYME-RELATED"/>
    <property type="match status" value="1"/>
</dbReference>
<evidence type="ECO:0000256" key="5">
    <source>
        <dbReference type="ARBA" id="ARBA00023136"/>
    </source>
</evidence>
<feature type="transmembrane region" description="Helical" evidence="6">
    <location>
        <begin position="139"/>
        <end position="157"/>
    </location>
</feature>
<feature type="transmembrane region" description="Helical" evidence="6">
    <location>
        <begin position="50"/>
        <end position="70"/>
    </location>
</feature>
<dbReference type="Gene3D" id="1.10.3730.20">
    <property type="match status" value="1"/>
</dbReference>
<evidence type="ECO:0000256" key="3">
    <source>
        <dbReference type="ARBA" id="ARBA00022692"/>
    </source>
</evidence>
<dbReference type="Pfam" id="PF00892">
    <property type="entry name" value="EamA"/>
    <property type="match status" value="2"/>
</dbReference>
<dbReference type="GO" id="GO:0016020">
    <property type="term" value="C:membrane"/>
    <property type="evidence" value="ECO:0007669"/>
    <property type="project" value="UniProtKB-SubCell"/>
</dbReference>
<protein>
    <submittedName>
        <fullName evidence="8">DMT family transporter</fullName>
    </submittedName>
</protein>
<evidence type="ECO:0000256" key="2">
    <source>
        <dbReference type="ARBA" id="ARBA00009853"/>
    </source>
</evidence>
<dbReference type="SUPFAM" id="SSF103481">
    <property type="entry name" value="Multidrug resistance efflux transporter EmrE"/>
    <property type="match status" value="2"/>
</dbReference>
<comment type="subcellular location">
    <subcellularLocation>
        <location evidence="1">Membrane</location>
        <topology evidence="1">Multi-pass membrane protein</topology>
    </subcellularLocation>
</comment>